<evidence type="ECO:0000313" key="5">
    <source>
        <dbReference type="Proteomes" id="UP000277094"/>
    </source>
</evidence>
<evidence type="ECO:0000259" key="3">
    <source>
        <dbReference type="Pfam" id="PF14340"/>
    </source>
</evidence>
<reference evidence="4 5" key="1">
    <citation type="submission" date="2018-11" db="EMBL/GenBank/DDBJ databases">
        <authorList>
            <person name="Li F."/>
        </authorList>
    </citation>
    <scope>NUCLEOTIDE SEQUENCE [LARGE SCALE GENOMIC DNA]</scope>
    <source>
        <strain evidence="4 5">KIS18-7</strain>
    </source>
</reference>
<protein>
    <submittedName>
        <fullName evidence="4">DUF4395 domain-containing protein</fullName>
    </submittedName>
</protein>
<dbReference type="AlphaFoldDB" id="A0A3N0DPU4"/>
<comment type="caution">
    <text evidence="4">The sequence shown here is derived from an EMBL/GenBank/DDBJ whole genome shotgun (WGS) entry which is preliminary data.</text>
</comment>
<accession>A0A3N0DPU4</accession>
<organism evidence="4 5">
    <name type="scientific">Nocardioides marmorisolisilvae</name>
    <dbReference type="NCBI Taxonomy" id="1542737"/>
    <lineage>
        <taxon>Bacteria</taxon>
        <taxon>Bacillati</taxon>
        <taxon>Actinomycetota</taxon>
        <taxon>Actinomycetes</taxon>
        <taxon>Propionibacteriales</taxon>
        <taxon>Nocardioidaceae</taxon>
        <taxon>Nocardioides</taxon>
    </lineage>
</organism>
<dbReference type="InterPro" id="IPR025508">
    <property type="entry name" value="DUF4395"/>
</dbReference>
<feature type="region of interest" description="Disordered" evidence="1">
    <location>
        <begin position="146"/>
        <end position="166"/>
    </location>
</feature>
<name>A0A3N0DPU4_9ACTN</name>
<keyword evidence="2" id="KW-0472">Membrane</keyword>
<evidence type="ECO:0000256" key="1">
    <source>
        <dbReference type="SAM" id="MobiDB-lite"/>
    </source>
</evidence>
<keyword evidence="2" id="KW-0812">Transmembrane</keyword>
<keyword evidence="2" id="KW-1133">Transmembrane helix</keyword>
<dbReference type="EMBL" id="RJSG01000003">
    <property type="protein sequence ID" value="RNL77501.1"/>
    <property type="molecule type" value="Genomic_DNA"/>
</dbReference>
<evidence type="ECO:0000313" key="4">
    <source>
        <dbReference type="EMBL" id="RNL77501.1"/>
    </source>
</evidence>
<proteinExistence type="predicted"/>
<dbReference type="OrthoDB" id="345402at2"/>
<sequence length="166" mass="17325">MSASSTQIDPRGPRFTASVTLVVFAVVLLTAPATAGIVLLAIQTVFFAIGAARGVQFTPTAYVFKKLVRPRLSAPDHLEDPQPPRFAQTVGLGFSLVALAGYLTGATLLGQIASGFALAAAVLNAVFGFCLGCELYLLLVRARPSSARTNSTNPTTNESNKEEVAA</sequence>
<dbReference type="Proteomes" id="UP000277094">
    <property type="component" value="Unassembled WGS sequence"/>
</dbReference>
<feature type="transmembrane region" description="Helical" evidence="2">
    <location>
        <begin position="85"/>
        <end position="104"/>
    </location>
</feature>
<gene>
    <name evidence="4" type="ORF">EFL95_15865</name>
</gene>
<feature type="domain" description="DUF4395" evidence="3">
    <location>
        <begin position="8"/>
        <end position="141"/>
    </location>
</feature>
<evidence type="ECO:0000256" key="2">
    <source>
        <dbReference type="SAM" id="Phobius"/>
    </source>
</evidence>
<dbReference type="RefSeq" id="WP_123235090.1">
    <property type="nucleotide sequence ID" value="NZ_RJSG01000003.1"/>
</dbReference>
<dbReference type="Pfam" id="PF14340">
    <property type="entry name" value="DUF4395"/>
    <property type="match status" value="1"/>
</dbReference>
<feature type="compositionally biased region" description="Low complexity" evidence="1">
    <location>
        <begin position="149"/>
        <end position="158"/>
    </location>
</feature>
<feature type="transmembrane region" description="Helical" evidence="2">
    <location>
        <begin position="116"/>
        <end position="139"/>
    </location>
</feature>
<keyword evidence="5" id="KW-1185">Reference proteome</keyword>